<name>A0ABU9N4V7_9FLAO</name>
<sequence>MLYSNNLCAFESQRLYMNDEVSKRSSPIISKASSNLEIEFNCLKSGLTNLFSENQEGIVQFNLSTRHIDDLITYILRDLNNSNFFKFFKFKMVFECDKPLSTKFIDYKLSRFCKDRFKSIKYIVETYKGISIWGEDKVKKFEITIKLQHYGKN</sequence>
<evidence type="ECO:0000313" key="1">
    <source>
        <dbReference type="EMBL" id="MEM0541822.1"/>
    </source>
</evidence>
<proteinExistence type="predicted"/>
<reference evidence="1 2" key="1">
    <citation type="submission" date="2024-03" db="EMBL/GenBank/DDBJ databases">
        <title>Two novel species of the genus Flavobacterium exhibiting potentially degradation of complex polysaccharides.</title>
        <authorList>
            <person name="Lian X."/>
        </authorList>
    </citation>
    <scope>NUCLEOTIDE SEQUENCE [LARGE SCALE GENOMIC DNA]</scope>
    <source>
        <strain evidence="2">j3</strain>
    </source>
</reference>
<keyword evidence="2" id="KW-1185">Reference proteome</keyword>
<dbReference type="Proteomes" id="UP001460072">
    <property type="component" value="Unassembled WGS sequence"/>
</dbReference>
<gene>
    <name evidence="1" type="ORF">WFZ85_04295</name>
</gene>
<dbReference type="RefSeq" id="WP_342695048.1">
    <property type="nucleotide sequence ID" value="NZ_JBCGDO010000003.1"/>
</dbReference>
<protein>
    <submittedName>
        <fullName evidence="1">Uncharacterized protein</fullName>
    </submittedName>
</protein>
<dbReference type="EMBL" id="JBCGDO010000003">
    <property type="protein sequence ID" value="MEM0541822.1"/>
    <property type="molecule type" value="Genomic_DNA"/>
</dbReference>
<accession>A0ABU9N4V7</accession>
<comment type="caution">
    <text evidence="1">The sequence shown here is derived from an EMBL/GenBank/DDBJ whole genome shotgun (WGS) entry which is preliminary data.</text>
</comment>
<organism evidence="1 2">
    <name type="scientific">Flavobacterium aureirubrum</name>
    <dbReference type="NCBI Taxonomy" id="3133147"/>
    <lineage>
        <taxon>Bacteria</taxon>
        <taxon>Pseudomonadati</taxon>
        <taxon>Bacteroidota</taxon>
        <taxon>Flavobacteriia</taxon>
        <taxon>Flavobacteriales</taxon>
        <taxon>Flavobacteriaceae</taxon>
        <taxon>Flavobacterium</taxon>
    </lineage>
</organism>
<evidence type="ECO:0000313" key="2">
    <source>
        <dbReference type="Proteomes" id="UP001460072"/>
    </source>
</evidence>